<keyword evidence="3 7" id="KW-0479">Metal-binding</keyword>
<dbReference type="PANTHER" id="PTHR46696">
    <property type="entry name" value="P450, PUTATIVE (EUROFUNG)-RELATED"/>
    <property type="match status" value="1"/>
</dbReference>
<sequence length="403" mass="45796">MNLADIDVLNPEIYQQGLPHDQFAYLRRNAPCFLQSNREPGMIESGWILTRHSDVRNVNRDAVNFLNYKGVSPKKSGPTLKSNGKPAMTSLDGPEHHRNRLLVSQAFTRRSIKMFENSFRDLAASIVTKALEKKSFDFVRDVAVELPMQVICNLMGVPEEDRYRVLAWSNTIAAPMDPEYSPSPEAQLEAMHGLWDYGLYLADLRRDDPGDDIMSKLTRAVDGDRLTNEELMGFTLLLIGAGNETTRNALSHGMHALVHNPLQMAWLRRHLDRVPDPAVEEILRWATPVVFMRRTAARDIEMHGSTIKEGDAVIMMYASANFDPDEFKDPMSFDLTRSPNSHLTFGFGNHFCLGAFVARLEIRILLEEFLRRTGDVRLDDEPTYGRDCYFRPVKRMPVTVSPA</sequence>
<dbReference type="EMBL" id="BLAF01000004">
    <property type="protein sequence ID" value="GES17300.1"/>
    <property type="molecule type" value="Genomic_DNA"/>
</dbReference>
<evidence type="ECO:0000313" key="9">
    <source>
        <dbReference type="EMBL" id="GES17300.1"/>
    </source>
</evidence>
<evidence type="ECO:0000256" key="5">
    <source>
        <dbReference type="ARBA" id="ARBA00023004"/>
    </source>
</evidence>
<reference evidence="9 10" key="1">
    <citation type="submission" date="2019-10" db="EMBL/GenBank/DDBJ databases">
        <title>Whole genome shotgun sequence of Acrocarpospora pleiomorpha NBRC 16267.</title>
        <authorList>
            <person name="Ichikawa N."/>
            <person name="Kimura A."/>
            <person name="Kitahashi Y."/>
            <person name="Komaki H."/>
            <person name="Oguchi A."/>
        </authorList>
    </citation>
    <scope>NUCLEOTIDE SEQUENCE [LARGE SCALE GENOMIC DNA]</scope>
    <source>
        <strain evidence="9 10">NBRC 16267</strain>
    </source>
</reference>
<dbReference type="SUPFAM" id="SSF48264">
    <property type="entry name" value="Cytochrome P450"/>
    <property type="match status" value="1"/>
</dbReference>
<dbReference type="RefSeq" id="WP_155342489.1">
    <property type="nucleotide sequence ID" value="NZ_BAAAHM010000001.1"/>
</dbReference>
<gene>
    <name evidence="9" type="ORF">Aple_001950</name>
</gene>
<dbReference type="Gene3D" id="1.10.630.10">
    <property type="entry name" value="Cytochrome P450"/>
    <property type="match status" value="1"/>
</dbReference>
<protein>
    <submittedName>
        <fullName evidence="9">Cytochrome P450</fullName>
    </submittedName>
</protein>
<dbReference type="PROSITE" id="PS00086">
    <property type="entry name" value="CYTOCHROME_P450"/>
    <property type="match status" value="1"/>
</dbReference>
<comment type="caution">
    <text evidence="9">The sequence shown here is derived from an EMBL/GenBank/DDBJ whole genome shotgun (WGS) entry which is preliminary data.</text>
</comment>
<dbReference type="CDD" id="cd11033">
    <property type="entry name" value="CYP142-like"/>
    <property type="match status" value="1"/>
</dbReference>
<dbReference type="InterPro" id="IPR002397">
    <property type="entry name" value="Cyt_P450_B"/>
</dbReference>
<dbReference type="InterPro" id="IPR017972">
    <property type="entry name" value="Cyt_P450_CS"/>
</dbReference>
<organism evidence="9 10">
    <name type="scientific">Acrocarpospora pleiomorpha</name>
    <dbReference type="NCBI Taxonomy" id="90975"/>
    <lineage>
        <taxon>Bacteria</taxon>
        <taxon>Bacillati</taxon>
        <taxon>Actinomycetota</taxon>
        <taxon>Actinomycetes</taxon>
        <taxon>Streptosporangiales</taxon>
        <taxon>Streptosporangiaceae</taxon>
        <taxon>Acrocarpospora</taxon>
    </lineage>
</organism>
<dbReference type="InterPro" id="IPR001128">
    <property type="entry name" value="Cyt_P450"/>
</dbReference>
<evidence type="ECO:0000256" key="2">
    <source>
        <dbReference type="ARBA" id="ARBA00022617"/>
    </source>
</evidence>
<keyword evidence="5 7" id="KW-0408">Iron</keyword>
<comment type="similarity">
    <text evidence="1 7">Belongs to the cytochrome P450 family.</text>
</comment>
<dbReference type="InterPro" id="IPR036396">
    <property type="entry name" value="Cyt_P450_sf"/>
</dbReference>
<evidence type="ECO:0000256" key="7">
    <source>
        <dbReference type="RuleBase" id="RU000461"/>
    </source>
</evidence>
<dbReference type="GO" id="GO:0020037">
    <property type="term" value="F:heme binding"/>
    <property type="evidence" value="ECO:0007669"/>
    <property type="project" value="InterPro"/>
</dbReference>
<dbReference type="GO" id="GO:0006707">
    <property type="term" value="P:cholesterol catabolic process"/>
    <property type="evidence" value="ECO:0007669"/>
    <property type="project" value="TreeGrafter"/>
</dbReference>
<accession>A0A5M3X883</accession>
<evidence type="ECO:0000256" key="6">
    <source>
        <dbReference type="ARBA" id="ARBA00023033"/>
    </source>
</evidence>
<evidence type="ECO:0000313" key="10">
    <source>
        <dbReference type="Proteomes" id="UP000377595"/>
    </source>
</evidence>
<feature type="region of interest" description="Disordered" evidence="8">
    <location>
        <begin position="74"/>
        <end position="94"/>
    </location>
</feature>
<dbReference type="GO" id="GO:0036199">
    <property type="term" value="F:cholest-4-en-3-one 26-monooxygenase activity"/>
    <property type="evidence" value="ECO:0007669"/>
    <property type="project" value="TreeGrafter"/>
</dbReference>
<dbReference type="GO" id="GO:0005506">
    <property type="term" value="F:iron ion binding"/>
    <property type="evidence" value="ECO:0007669"/>
    <property type="project" value="InterPro"/>
</dbReference>
<dbReference type="Proteomes" id="UP000377595">
    <property type="component" value="Unassembled WGS sequence"/>
</dbReference>
<evidence type="ECO:0000256" key="3">
    <source>
        <dbReference type="ARBA" id="ARBA00022723"/>
    </source>
</evidence>
<dbReference type="AlphaFoldDB" id="A0A5M3X883"/>
<dbReference type="GO" id="GO:0008395">
    <property type="term" value="F:steroid hydroxylase activity"/>
    <property type="evidence" value="ECO:0007669"/>
    <property type="project" value="TreeGrafter"/>
</dbReference>
<evidence type="ECO:0000256" key="1">
    <source>
        <dbReference type="ARBA" id="ARBA00010617"/>
    </source>
</evidence>
<keyword evidence="6 7" id="KW-0503">Monooxygenase</keyword>
<evidence type="ECO:0000256" key="8">
    <source>
        <dbReference type="SAM" id="MobiDB-lite"/>
    </source>
</evidence>
<dbReference type="FunFam" id="1.10.630.10:FF:000018">
    <property type="entry name" value="Cytochrome P450 monooxygenase"/>
    <property type="match status" value="1"/>
</dbReference>
<dbReference type="PANTHER" id="PTHR46696:SF4">
    <property type="entry name" value="BIOTIN BIOSYNTHESIS CYTOCHROME P450"/>
    <property type="match status" value="1"/>
</dbReference>
<evidence type="ECO:0000256" key="4">
    <source>
        <dbReference type="ARBA" id="ARBA00023002"/>
    </source>
</evidence>
<keyword evidence="10" id="KW-1185">Reference proteome</keyword>
<dbReference type="PRINTS" id="PR00359">
    <property type="entry name" value="BP450"/>
</dbReference>
<keyword evidence="4 7" id="KW-0560">Oxidoreductase</keyword>
<dbReference type="OrthoDB" id="5241086at2"/>
<dbReference type="Pfam" id="PF00067">
    <property type="entry name" value="p450"/>
    <property type="match status" value="1"/>
</dbReference>
<dbReference type="PRINTS" id="PR00385">
    <property type="entry name" value="P450"/>
</dbReference>
<proteinExistence type="inferred from homology"/>
<name>A0A5M3X883_9ACTN</name>
<keyword evidence="2 7" id="KW-0349">Heme</keyword>